<dbReference type="GO" id="GO:0016616">
    <property type="term" value="F:oxidoreductase activity, acting on the CH-OH group of donors, NAD or NADP as acceptor"/>
    <property type="evidence" value="ECO:0007669"/>
    <property type="project" value="TreeGrafter"/>
</dbReference>
<dbReference type="PRINTS" id="PR00081">
    <property type="entry name" value="GDHRDH"/>
</dbReference>
<dbReference type="PANTHER" id="PTHR45458:SF1">
    <property type="entry name" value="SHORT CHAIN DEHYDROGENASE"/>
    <property type="match status" value="1"/>
</dbReference>
<dbReference type="AlphaFoldDB" id="A0A6G1KV81"/>
<accession>A0A6G1KV81</accession>
<name>A0A6G1KV81_9PEZI</name>
<dbReference type="Pfam" id="PF00106">
    <property type="entry name" value="adh_short"/>
    <property type="match status" value="1"/>
</dbReference>
<gene>
    <name evidence="1" type="ORF">EJ03DRAFT_281881</name>
</gene>
<reference evidence="1" key="1">
    <citation type="journal article" date="2020" name="Stud. Mycol.">
        <title>101 Dothideomycetes genomes: a test case for predicting lifestyles and emergence of pathogens.</title>
        <authorList>
            <person name="Haridas S."/>
            <person name="Albert R."/>
            <person name="Binder M."/>
            <person name="Bloem J."/>
            <person name="Labutti K."/>
            <person name="Salamov A."/>
            <person name="Andreopoulos B."/>
            <person name="Baker S."/>
            <person name="Barry K."/>
            <person name="Bills G."/>
            <person name="Bluhm B."/>
            <person name="Cannon C."/>
            <person name="Castanera R."/>
            <person name="Culley D."/>
            <person name="Daum C."/>
            <person name="Ezra D."/>
            <person name="Gonzalez J."/>
            <person name="Henrissat B."/>
            <person name="Kuo A."/>
            <person name="Liang C."/>
            <person name="Lipzen A."/>
            <person name="Lutzoni F."/>
            <person name="Magnuson J."/>
            <person name="Mondo S."/>
            <person name="Nolan M."/>
            <person name="Ohm R."/>
            <person name="Pangilinan J."/>
            <person name="Park H.-J."/>
            <person name="Ramirez L."/>
            <person name="Alfaro M."/>
            <person name="Sun H."/>
            <person name="Tritt A."/>
            <person name="Yoshinaga Y."/>
            <person name="Zwiers L.-H."/>
            <person name="Turgeon B."/>
            <person name="Goodwin S."/>
            <person name="Spatafora J."/>
            <person name="Crous P."/>
            <person name="Grigoriev I."/>
        </authorList>
    </citation>
    <scope>NUCLEOTIDE SEQUENCE</scope>
    <source>
        <strain evidence="1">CBS 116005</strain>
    </source>
</reference>
<sequence length="234" mass="25530">MAFVVLTGCNSGIGYETAKLALASGWKVHALDVEVGSNLRSLENQNCKIAQVDVTDPESIRKFRQDLLGEPIDLLFNIAGIIMPDPKTRDSLDTLTLPTMERCFAINTYGPLLLTQALMPNILAADKPSRIAVISSRVGSLADNTSGGMYAYRASKTAVNSLFKSLAIELKDKGVVVTMLHPGFTKTNLNPESKKVPGAVEPEVAAQGLWNLILDKGVEETGRFWHREGYELPW</sequence>
<protein>
    <submittedName>
        <fullName evidence="1">3-oxoacyl-reductase</fullName>
    </submittedName>
</protein>
<dbReference type="InterPro" id="IPR002347">
    <property type="entry name" value="SDR_fam"/>
</dbReference>
<dbReference type="SUPFAM" id="SSF51735">
    <property type="entry name" value="NAD(P)-binding Rossmann-fold domains"/>
    <property type="match status" value="1"/>
</dbReference>
<keyword evidence="2" id="KW-1185">Reference proteome</keyword>
<dbReference type="OrthoDB" id="5296at2759"/>
<dbReference type="Proteomes" id="UP000799436">
    <property type="component" value="Unassembled WGS sequence"/>
</dbReference>
<organism evidence="1 2">
    <name type="scientific">Teratosphaeria nubilosa</name>
    <dbReference type="NCBI Taxonomy" id="161662"/>
    <lineage>
        <taxon>Eukaryota</taxon>
        <taxon>Fungi</taxon>
        <taxon>Dikarya</taxon>
        <taxon>Ascomycota</taxon>
        <taxon>Pezizomycotina</taxon>
        <taxon>Dothideomycetes</taxon>
        <taxon>Dothideomycetidae</taxon>
        <taxon>Mycosphaerellales</taxon>
        <taxon>Teratosphaeriaceae</taxon>
        <taxon>Teratosphaeria</taxon>
    </lineage>
</organism>
<evidence type="ECO:0000313" key="2">
    <source>
        <dbReference type="Proteomes" id="UP000799436"/>
    </source>
</evidence>
<dbReference type="InterPro" id="IPR036291">
    <property type="entry name" value="NAD(P)-bd_dom_sf"/>
</dbReference>
<evidence type="ECO:0000313" key="1">
    <source>
        <dbReference type="EMBL" id="KAF2764536.1"/>
    </source>
</evidence>
<dbReference type="CDD" id="cd05325">
    <property type="entry name" value="carb_red_sniffer_like_SDR_c"/>
    <property type="match status" value="1"/>
</dbReference>
<dbReference type="EMBL" id="ML995919">
    <property type="protein sequence ID" value="KAF2764536.1"/>
    <property type="molecule type" value="Genomic_DNA"/>
</dbReference>
<dbReference type="InterPro" id="IPR052184">
    <property type="entry name" value="SDR_enzymes"/>
</dbReference>
<proteinExistence type="predicted"/>
<dbReference type="PANTHER" id="PTHR45458">
    <property type="entry name" value="SHORT-CHAIN DEHYDROGENASE/REDUCTASE SDR"/>
    <property type="match status" value="1"/>
</dbReference>
<dbReference type="Gene3D" id="3.40.50.720">
    <property type="entry name" value="NAD(P)-binding Rossmann-like Domain"/>
    <property type="match status" value="1"/>
</dbReference>